<sequence length="231" mass="26598">MKTNIITLAHQKGGTGKSTMAWNLAVEMGKKYKKYGYKKFIFVDLDNQESVTMTNRLRMQYGQDPLEIVRFTDDERNKLEDFINSIDDDTLVIIDSGGYDADLNRLAIIASDFVITPVSSDYMEIFGLQKFKTILEELSEIKKETVRVNVVLNKIDPKLKDFSDIVDFINEIEHFKLCDTVIRFRSDYKHSIGYGFSVRELDKKSKASEEISILIKEIEKKAGLKNGKKKK</sequence>
<dbReference type="CDD" id="cd02042">
    <property type="entry name" value="ParAB_family"/>
    <property type="match status" value="1"/>
</dbReference>
<dbReference type="AlphaFoldDB" id="A0A975GDX9"/>
<feature type="domain" description="CobQ/CobB/MinD/ParA nucleotide binding" evidence="1">
    <location>
        <begin position="6"/>
        <end position="192"/>
    </location>
</feature>
<organism evidence="2 3">
    <name type="scientific">Sulfurimonas aquatica</name>
    <dbReference type="NCBI Taxonomy" id="2672570"/>
    <lineage>
        <taxon>Bacteria</taxon>
        <taxon>Pseudomonadati</taxon>
        <taxon>Campylobacterota</taxon>
        <taxon>Epsilonproteobacteria</taxon>
        <taxon>Campylobacterales</taxon>
        <taxon>Sulfurimonadaceae</taxon>
        <taxon>Sulfurimonas</taxon>
    </lineage>
</organism>
<evidence type="ECO:0000313" key="3">
    <source>
        <dbReference type="Proteomes" id="UP000671852"/>
    </source>
</evidence>
<dbReference type="PIRSF" id="PIRSF009320">
    <property type="entry name" value="Nuc_binding_HP_1000"/>
    <property type="match status" value="1"/>
</dbReference>
<dbReference type="SUPFAM" id="SSF52540">
    <property type="entry name" value="P-loop containing nucleoside triphosphate hydrolases"/>
    <property type="match status" value="1"/>
</dbReference>
<gene>
    <name evidence="2" type="ORF">GJV85_13295</name>
</gene>
<dbReference type="PANTHER" id="PTHR13696:SF96">
    <property type="entry name" value="COBQ_COBB_MIND_PARA NUCLEOTIDE BINDING DOMAIN-CONTAINING PROTEIN"/>
    <property type="match status" value="1"/>
</dbReference>
<dbReference type="EMBL" id="CP046073">
    <property type="protein sequence ID" value="QSZ43145.1"/>
    <property type="molecule type" value="Genomic_DNA"/>
</dbReference>
<evidence type="ECO:0000259" key="1">
    <source>
        <dbReference type="Pfam" id="PF01656"/>
    </source>
</evidence>
<evidence type="ECO:0000313" key="2">
    <source>
        <dbReference type="EMBL" id="QSZ43145.1"/>
    </source>
</evidence>
<protein>
    <submittedName>
        <fullName evidence="2">AAA family ATPase</fullName>
    </submittedName>
</protein>
<reference evidence="2" key="1">
    <citation type="submission" date="2019-11" db="EMBL/GenBank/DDBJ databases">
        <authorList>
            <person name="Kojima H."/>
        </authorList>
    </citation>
    <scope>NUCLEOTIDE SEQUENCE</scope>
    <source>
        <strain evidence="2">H1576</strain>
        <plasmid evidence="2">pSULFM1</plasmid>
    </source>
</reference>
<dbReference type="RefSeq" id="WP_207563242.1">
    <property type="nucleotide sequence ID" value="NZ_CP046073.1"/>
</dbReference>
<dbReference type="InterPro" id="IPR050678">
    <property type="entry name" value="DNA_Partitioning_ATPase"/>
</dbReference>
<keyword evidence="2" id="KW-0614">Plasmid</keyword>
<geneLocation type="plasmid" evidence="2 3">
    <name>pSULFM1</name>
</geneLocation>
<accession>A0A975GDX9</accession>
<keyword evidence="3" id="KW-1185">Reference proteome</keyword>
<dbReference type="InterPro" id="IPR027417">
    <property type="entry name" value="P-loop_NTPase"/>
</dbReference>
<dbReference type="Pfam" id="PF01656">
    <property type="entry name" value="CbiA"/>
    <property type="match status" value="1"/>
</dbReference>
<dbReference type="PANTHER" id="PTHR13696">
    <property type="entry name" value="P-LOOP CONTAINING NUCLEOSIDE TRIPHOSPHATE HYDROLASE"/>
    <property type="match status" value="1"/>
</dbReference>
<dbReference type="Gene3D" id="3.40.50.300">
    <property type="entry name" value="P-loop containing nucleotide triphosphate hydrolases"/>
    <property type="match status" value="1"/>
</dbReference>
<dbReference type="KEGG" id="saqt:GJV85_13295"/>
<reference evidence="2" key="2">
    <citation type="submission" date="2021-04" db="EMBL/GenBank/DDBJ databases">
        <title>Isolation and characterization of a novel species of the genus Sulfurimonas.</title>
        <authorList>
            <person name="Fukui M."/>
        </authorList>
    </citation>
    <scope>NUCLEOTIDE SEQUENCE</scope>
    <source>
        <strain evidence="2">H1576</strain>
        <plasmid evidence="2">pSULFM1</plasmid>
    </source>
</reference>
<dbReference type="Proteomes" id="UP000671852">
    <property type="component" value="Plasmid pSULFM1"/>
</dbReference>
<proteinExistence type="predicted"/>
<dbReference type="InterPro" id="IPR002586">
    <property type="entry name" value="CobQ/CobB/MinD/ParA_Nub-bd_dom"/>
</dbReference>
<name>A0A975GDX9_9BACT</name>